<evidence type="ECO:0000256" key="7">
    <source>
        <dbReference type="ARBA" id="ARBA00023242"/>
    </source>
</evidence>
<accession>A0A182SEM3</accession>
<dbReference type="FunFam" id="3.30.160.60:FF:000383">
    <property type="entry name" value="Uncharacterized protein"/>
    <property type="match status" value="1"/>
</dbReference>
<dbReference type="Proteomes" id="UP000075901">
    <property type="component" value="Unassembled WGS sequence"/>
</dbReference>
<protein>
    <recommendedName>
        <fullName evidence="10">C2H2-type domain-containing protein</fullName>
    </recommendedName>
</protein>
<feature type="transmembrane region" description="Helical" evidence="9">
    <location>
        <begin position="186"/>
        <end position="206"/>
    </location>
</feature>
<feature type="domain" description="C2H2-type" evidence="10">
    <location>
        <begin position="90"/>
        <end position="117"/>
    </location>
</feature>
<evidence type="ECO:0000259" key="10">
    <source>
        <dbReference type="PROSITE" id="PS50157"/>
    </source>
</evidence>
<comment type="similarity">
    <text evidence="2">Belongs to the krueppel C2H2-type zinc-finger protein family.</text>
</comment>
<reference evidence="11" key="2">
    <citation type="submission" date="2020-05" db="UniProtKB">
        <authorList>
            <consortium name="EnsemblMetazoa"/>
        </authorList>
    </citation>
    <scope>IDENTIFICATION</scope>
    <source>
        <strain evidence="11">maculatus3</strain>
    </source>
</reference>
<evidence type="ECO:0000256" key="8">
    <source>
        <dbReference type="PROSITE-ProRule" id="PRU00042"/>
    </source>
</evidence>
<reference evidence="12" key="1">
    <citation type="submission" date="2013-09" db="EMBL/GenBank/DDBJ databases">
        <title>The Genome Sequence of Anopheles maculatus species B.</title>
        <authorList>
            <consortium name="The Broad Institute Genomics Platform"/>
            <person name="Neafsey D.E."/>
            <person name="Besansky N."/>
            <person name="Howell P."/>
            <person name="Walton C."/>
            <person name="Young S.K."/>
            <person name="Zeng Q."/>
            <person name="Gargeya S."/>
            <person name="Fitzgerald M."/>
            <person name="Haas B."/>
            <person name="Abouelleil A."/>
            <person name="Allen A.W."/>
            <person name="Alvarado L."/>
            <person name="Arachchi H.M."/>
            <person name="Berlin A.M."/>
            <person name="Chapman S.B."/>
            <person name="Gainer-Dewar J."/>
            <person name="Goldberg J."/>
            <person name="Griggs A."/>
            <person name="Gujja S."/>
            <person name="Hansen M."/>
            <person name="Howarth C."/>
            <person name="Imamovic A."/>
            <person name="Ireland A."/>
            <person name="Larimer J."/>
            <person name="McCowan C."/>
            <person name="Murphy C."/>
            <person name="Pearson M."/>
            <person name="Poon T.W."/>
            <person name="Priest M."/>
            <person name="Roberts A."/>
            <person name="Saif S."/>
            <person name="Shea T."/>
            <person name="Sisk P."/>
            <person name="Sykes S."/>
            <person name="Wortman J."/>
            <person name="Nusbaum C."/>
            <person name="Birren B."/>
        </authorList>
    </citation>
    <scope>NUCLEOTIDE SEQUENCE [LARGE SCALE GENOMIC DNA]</scope>
    <source>
        <strain evidence="12">maculatus3</strain>
    </source>
</reference>
<keyword evidence="6" id="KW-0862">Zinc</keyword>
<evidence type="ECO:0000256" key="5">
    <source>
        <dbReference type="ARBA" id="ARBA00022771"/>
    </source>
</evidence>
<feature type="domain" description="C2H2-type" evidence="10">
    <location>
        <begin position="32"/>
        <end position="59"/>
    </location>
</feature>
<dbReference type="SMART" id="SM00355">
    <property type="entry name" value="ZnF_C2H2"/>
    <property type="match status" value="3"/>
</dbReference>
<dbReference type="SUPFAM" id="SSF57667">
    <property type="entry name" value="beta-beta-alpha zinc fingers"/>
    <property type="match status" value="1"/>
</dbReference>
<dbReference type="PANTHER" id="PTHR24394">
    <property type="entry name" value="ZINC FINGER PROTEIN"/>
    <property type="match status" value="1"/>
</dbReference>
<feature type="transmembrane region" description="Helical" evidence="9">
    <location>
        <begin position="120"/>
        <end position="138"/>
    </location>
</feature>
<keyword evidence="9" id="KW-0812">Transmembrane</keyword>
<name>A0A182SEM3_9DIPT</name>
<dbReference type="InterPro" id="IPR036236">
    <property type="entry name" value="Znf_C2H2_sf"/>
</dbReference>
<dbReference type="EnsemblMetazoa" id="AMAM005236-RA">
    <property type="protein sequence ID" value="AMAM005236-PA"/>
    <property type="gene ID" value="AMAM005236"/>
</dbReference>
<evidence type="ECO:0000256" key="6">
    <source>
        <dbReference type="ARBA" id="ARBA00022833"/>
    </source>
</evidence>
<evidence type="ECO:0000256" key="4">
    <source>
        <dbReference type="ARBA" id="ARBA00022737"/>
    </source>
</evidence>
<dbReference type="AlphaFoldDB" id="A0A182SEM3"/>
<dbReference type="GO" id="GO:0000981">
    <property type="term" value="F:DNA-binding transcription factor activity, RNA polymerase II-specific"/>
    <property type="evidence" value="ECO:0007669"/>
    <property type="project" value="TreeGrafter"/>
</dbReference>
<evidence type="ECO:0000256" key="9">
    <source>
        <dbReference type="SAM" id="Phobius"/>
    </source>
</evidence>
<evidence type="ECO:0000313" key="12">
    <source>
        <dbReference type="Proteomes" id="UP000075901"/>
    </source>
</evidence>
<keyword evidence="9" id="KW-1133">Transmembrane helix</keyword>
<organism evidence="11 12">
    <name type="scientific">Anopheles maculatus</name>
    <dbReference type="NCBI Taxonomy" id="74869"/>
    <lineage>
        <taxon>Eukaryota</taxon>
        <taxon>Metazoa</taxon>
        <taxon>Ecdysozoa</taxon>
        <taxon>Arthropoda</taxon>
        <taxon>Hexapoda</taxon>
        <taxon>Insecta</taxon>
        <taxon>Pterygota</taxon>
        <taxon>Neoptera</taxon>
        <taxon>Endopterygota</taxon>
        <taxon>Diptera</taxon>
        <taxon>Nematocera</taxon>
        <taxon>Culicoidea</taxon>
        <taxon>Culicidae</taxon>
        <taxon>Anophelinae</taxon>
        <taxon>Anopheles</taxon>
        <taxon>Anopheles maculatus group</taxon>
    </lineage>
</organism>
<keyword evidence="7" id="KW-0539">Nucleus</keyword>
<dbReference type="Pfam" id="PF13912">
    <property type="entry name" value="zf-C2H2_6"/>
    <property type="match status" value="2"/>
</dbReference>
<dbReference type="Gene3D" id="3.30.160.60">
    <property type="entry name" value="Classic Zinc Finger"/>
    <property type="match status" value="2"/>
</dbReference>
<evidence type="ECO:0000256" key="2">
    <source>
        <dbReference type="ARBA" id="ARBA00006991"/>
    </source>
</evidence>
<dbReference type="GO" id="GO:0008270">
    <property type="term" value="F:zinc ion binding"/>
    <property type="evidence" value="ECO:0007669"/>
    <property type="project" value="UniProtKB-KW"/>
</dbReference>
<keyword evidence="9" id="KW-0472">Membrane</keyword>
<keyword evidence="4" id="KW-0677">Repeat</keyword>
<feature type="domain" description="C2H2-type" evidence="10">
    <location>
        <begin position="60"/>
        <end position="87"/>
    </location>
</feature>
<dbReference type="PROSITE" id="PS00028">
    <property type="entry name" value="ZINC_FINGER_C2H2_1"/>
    <property type="match status" value="3"/>
</dbReference>
<evidence type="ECO:0000313" key="11">
    <source>
        <dbReference type="EnsemblMetazoa" id="AMAM005236-PA"/>
    </source>
</evidence>
<evidence type="ECO:0000256" key="3">
    <source>
        <dbReference type="ARBA" id="ARBA00022723"/>
    </source>
</evidence>
<keyword evidence="5 8" id="KW-0863">Zinc-finger</keyword>
<dbReference type="GO" id="GO:0005634">
    <property type="term" value="C:nucleus"/>
    <property type="evidence" value="ECO:0007669"/>
    <property type="project" value="UniProtKB-SubCell"/>
</dbReference>
<proteinExistence type="inferred from homology"/>
<dbReference type="Pfam" id="PF00096">
    <property type="entry name" value="zf-C2H2"/>
    <property type="match status" value="1"/>
</dbReference>
<dbReference type="PROSITE" id="PS50157">
    <property type="entry name" value="ZINC_FINGER_C2H2_2"/>
    <property type="match status" value="3"/>
</dbReference>
<dbReference type="InterPro" id="IPR013087">
    <property type="entry name" value="Znf_C2H2_type"/>
</dbReference>
<dbReference type="VEuPathDB" id="VectorBase:AMAM005236"/>
<dbReference type="PANTHER" id="PTHR24394:SF44">
    <property type="entry name" value="ZINC FINGER PROTEIN 271-LIKE"/>
    <property type="match status" value="1"/>
</dbReference>
<comment type="subcellular location">
    <subcellularLocation>
        <location evidence="1">Nucleus</location>
    </subcellularLocation>
</comment>
<sequence length="269" mass="31724">MLQQEHPLALADNKHFVVSLSLGNTLINLNKIKCPQCRKRFDTMEEMEQHRTKHLTENKFKCEICSKEFPSHSSMWKHTKAHTGERLKPFKCPICEKCFTQQANMLKHQLLHTGKLSKPLTIGVIIVLFASSVSHLMSDKIRHYLPISYTIFYDEYFTQRCQIVTLTTHSLVHSDVHSVRKKGSTFLRYILCVFIYLFLHFFFSLLDHLQLQDLNHTNVPCVRKHFRNMQTWSNIKCFIQVSYTVIFSNPQSLIEMRIITLYAEWNQSE</sequence>
<keyword evidence="3" id="KW-0479">Metal-binding</keyword>
<keyword evidence="12" id="KW-1185">Reference proteome</keyword>
<evidence type="ECO:0000256" key="1">
    <source>
        <dbReference type="ARBA" id="ARBA00004123"/>
    </source>
</evidence>